<evidence type="ECO:0000313" key="1">
    <source>
        <dbReference type="EMBL" id="KGQ22240.2"/>
    </source>
</evidence>
<dbReference type="AlphaFoldDB" id="A0A0A2WVB9"/>
<sequence length="169" mass="18121">MRLVAVFVSSRARPGEPLYAKARRFGQVIAEEGFGVANGGYQGGMEAVSQGARERGGLVVGVTAPGLFPDRPGGNAHLDLEVRAKSLLDRLEKLFALADAFLALPGGVGTLTELLLAWNHLYLGVGKPLGVDPLWLDYLRPGLEVGEEHLALLRPVPDEKALRAFLRSL</sequence>
<dbReference type="PANTHER" id="PTHR43393:SF3">
    <property type="entry name" value="LYSINE DECARBOXYLASE-LIKE PROTEIN"/>
    <property type="match status" value="1"/>
</dbReference>
<dbReference type="Pfam" id="PF18306">
    <property type="entry name" value="LDcluster4"/>
    <property type="match status" value="1"/>
</dbReference>
<dbReference type="GO" id="GO:0005829">
    <property type="term" value="C:cytosol"/>
    <property type="evidence" value="ECO:0007669"/>
    <property type="project" value="TreeGrafter"/>
</dbReference>
<reference evidence="1 2" key="1">
    <citation type="journal article" date="2015" name="Genome Announc.">
        <title>Draft Genome Sequence of the Thermophile Thermus filiformis ATCC 43280, Producer of Carotenoid-(Di)glucoside-Branched Fatty Acid (Di)esters and Source of Hyperthermostable Enzymes of Biotechnological Interest.</title>
        <authorList>
            <person name="Mandelli F."/>
            <person name="Oliveira Ramires B."/>
            <person name="Couger M.B."/>
            <person name="Paixao D.A."/>
            <person name="Camilo C.M."/>
            <person name="Polikarpov I."/>
            <person name="Prade R."/>
            <person name="Riano-Pachon D.M."/>
            <person name="Squina F.M."/>
        </authorList>
    </citation>
    <scope>NUCLEOTIDE SEQUENCE [LARGE SCALE GENOMIC DNA]</scope>
    <source>
        <strain evidence="1 2">ATCC 43280</strain>
    </source>
</reference>
<dbReference type="EMBL" id="JPSL02000031">
    <property type="protein sequence ID" value="KGQ22240.2"/>
    <property type="molecule type" value="Genomic_DNA"/>
</dbReference>
<dbReference type="OrthoDB" id="9801098at2"/>
<dbReference type="InterPro" id="IPR052341">
    <property type="entry name" value="LOG_family_nucleotidases"/>
</dbReference>
<dbReference type="Gene3D" id="3.40.50.450">
    <property type="match status" value="1"/>
</dbReference>
<dbReference type="PANTHER" id="PTHR43393">
    <property type="entry name" value="CYTOKININ RIBOSIDE 5'-MONOPHOSPHATE PHOSPHORIBOHYDROLASE"/>
    <property type="match status" value="1"/>
</dbReference>
<proteinExistence type="predicted"/>
<dbReference type="RefSeq" id="WP_038063363.1">
    <property type="nucleotide sequence ID" value="NZ_JPSL02000031.1"/>
</dbReference>
<comment type="caution">
    <text evidence="1">The sequence shown here is derived from an EMBL/GenBank/DDBJ whole genome shotgun (WGS) entry which is preliminary data.</text>
</comment>
<dbReference type="Proteomes" id="UP000030364">
    <property type="component" value="Unassembled WGS sequence"/>
</dbReference>
<organism evidence="1 2">
    <name type="scientific">Thermus filiformis</name>
    <dbReference type="NCBI Taxonomy" id="276"/>
    <lineage>
        <taxon>Bacteria</taxon>
        <taxon>Thermotogati</taxon>
        <taxon>Deinococcota</taxon>
        <taxon>Deinococci</taxon>
        <taxon>Thermales</taxon>
        <taxon>Thermaceae</taxon>
        <taxon>Thermus</taxon>
    </lineage>
</organism>
<keyword evidence="2" id="KW-1185">Reference proteome</keyword>
<keyword evidence="1" id="KW-0238">DNA-binding</keyword>
<dbReference type="SUPFAM" id="SSF102405">
    <property type="entry name" value="MCP/YpsA-like"/>
    <property type="match status" value="1"/>
</dbReference>
<dbReference type="GO" id="GO:0003677">
    <property type="term" value="F:DNA binding"/>
    <property type="evidence" value="ECO:0007669"/>
    <property type="project" value="UniProtKB-KW"/>
</dbReference>
<dbReference type="STRING" id="276.THFILI_00455"/>
<name>A0A0A2WVB9_THEFI</name>
<evidence type="ECO:0000313" key="2">
    <source>
        <dbReference type="Proteomes" id="UP000030364"/>
    </source>
</evidence>
<dbReference type="InterPro" id="IPR041164">
    <property type="entry name" value="LDcluster4"/>
</dbReference>
<protein>
    <submittedName>
        <fullName evidence="1">DNA-binding protein</fullName>
    </submittedName>
</protein>
<gene>
    <name evidence="1" type="ORF">THFILI_00455</name>
</gene>
<accession>A0A0A2WVB9</accession>